<evidence type="ECO:0000256" key="3">
    <source>
        <dbReference type="ARBA" id="ARBA00015098"/>
    </source>
</evidence>
<evidence type="ECO:0000256" key="9">
    <source>
        <dbReference type="ARBA" id="ARBA00022833"/>
    </source>
</evidence>
<dbReference type="InterPro" id="IPR036322">
    <property type="entry name" value="WD40_repeat_dom_sf"/>
</dbReference>
<dbReference type="Pfam" id="PF00400">
    <property type="entry name" value="WD40"/>
    <property type="match status" value="2"/>
</dbReference>
<comment type="subcellular location">
    <subcellularLocation>
        <location evidence="1">Vacuole</location>
    </subcellularLocation>
</comment>
<evidence type="ECO:0000256" key="8">
    <source>
        <dbReference type="ARBA" id="ARBA00022771"/>
    </source>
</evidence>
<dbReference type="Proteomes" id="UP001377567">
    <property type="component" value="Unassembled WGS sequence"/>
</dbReference>
<evidence type="ECO:0000256" key="1">
    <source>
        <dbReference type="ARBA" id="ARBA00004116"/>
    </source>
</evidence>
<keyword evidence="9" id="KW-0862">Zinc</keyword>
<comment type="similarity">
    <text evidence="2">Belongs to the WD repeat RTC1 family.</text>
</comment>
<comment type="caution">
    <text evidence="14">The sequence shown here is derived from an EMBL/GenBank/DDBJ whole genome shotgun (WGS) entry which is preliminary data.</text>
</comment>
<evidence type="ECO:0000256" key="10">
    <source>
        <dbReference type="PROSITE-ProRule" id="PRU00175"/>
    </source>
</evidence>
<evidence type="ECO:0000256" key="7">
    <source>
        <dbReference type="ARBA" id="ARBA00022737"/>
    </source>
</evidence>
<evidence type="ECO:0000313" key="15">
    <source>
        <dbReference type="Proteomes" id="UP001377567"/>
    </source>
</evidence>
<feature type="domain" description="RING-type" evidence="13">
    <location>
        <begin position="1352"/>
        <end position="1391"/>
    </location>
</feature>
<dbReference type="InterPro" id="IPR049566">
    <property type="entry name" value="WDR59_RTC1-like_RING_Znf"/>
</dbReference>
<keyword evidence="7" id="KW-0677">Repeat</keyword>
<dbReference type="CDD" id="cd16488">
    <property type="entry name" value="mRING-H2-C3H3C2_Mio-like"/>
    <property type="match status" value="1"/>
</dbReference>
<dbReference type="PROSITE" id="PS50089">
    <property type="entry name" value="ZF_RING_2"/>
    <property type="match status" value="1"/>
</dbReference>
<dbReference type="InterPro" id="IPR015943">
    <property type="entry name" value="WD40/YVTN_repeat-like_dom_sf"/>
</dbReference>
<keyword evidence="8 10" id="KW-0863">Zinc-finger</keyword>
<evidence type="ECO:0000256" key="12">
    <source>
        <dbReference type="SAM" id="MobiDB-lite"/>
    </source>
</evidence>
<sequence>MSNMSSPPRRERAYHSPAGSLPKGRSIYGTPSPVVRPELRQTLSGSRSGYLAPVRITHHLEQPSSQSLSPHLGGQGGPNGPTMGARPGLVPRHTFNGVNAAPGSLLNESGGSDAGFHRRRSSNMRKSQQYGSSKGDSGFIFSTLADRELASIDKINDPLANSLVCAGKSHIGVYRFNREDRSIRLVHEVTRPESGAGSHSRTGQPSMFAARRNRQAKFSTISDVKSGFQSRNNYVALCANSTSISVFDINKPTSDTVTSPLVTSLNEHKRSVNSFDFNMVQPNLIISGGQDGCAKIWDLRANNLKSQTRSDINITTSYESIRDIKWMPSYSFGSPISDTTSSSATSAAASAAASAATSPAVTPSPAFRSNAGYNFCSIHDSGVLLKFDMRQPQQFERKINAHTGPGLCLNWHPNLDYVVTGGRDGKCCLWYVGNERDATQQQQSSLANNNSFTTTMNPSVFPETTINFGSPITKLKFCPAYNEEPHNSLLAISSMGDEAQVGIYSLARKYVPRNMLETPAASLGLVWWDEENIFTIDKSNRINGWDLTKEPTVLENLTKTVTTWRDIEGNGLLFLNQDAGTYDVNNPYFGKAEGSSELHSTVPLVSNASVSQLDLSAKRINSPPPIAPTPQTPQERPSLFKKNSTFMTKSFTASPISSAPSINSSNAAIGVSYDSTALAIESPIVVTMDFPKIVGSMRIEQISKLKSLKKNKKIDKESIAKLQESPIEVFKYLARELEFSVEHDLLNTGRGINADNMADNETAASSKLPDENDNTERDLMKKFGLSEHGTWTNLINKKGDTERKNSETGVTTTPNTGTRSNYQDSLNNERSSKHSSNLTEAMSRGASNSMVENGSVSEKSESKGNRDTPATNDDSERTKFEKRMLLLVDFVSVASHNASVYASINDLLNFKVWVLIRDTILWDLKKMDSMVPEAAEEMTKNAEPTYDDSVSVRSSVVDDRTITRANMRKQSMNSEYSHFNESIGTSSFVEEHPQPFRSPSDESEPELSAHSAIQKLREEAKGRLARSDDSIGHLSAVPPPNISDSGEAGKGTNASSKDSLGINGSAINEDSIEEEDEEETKDEDAKPEKGIPILQNRSKRLSFIDTFMSDAHSPLENLGEEGLRPSLSNNSRGLPRFYSSSFDAHSPRSKVSSLESSSTIPHMPFLKRLSDTKNMVPTINESFSYDDVLKSAQGLKSGELARSRDWDRFHGPKKDGVRQPPWNTETILKQIYEQAAETGNILLSVSIMLLFQDVYHIAPLHIVKSSVAEFISLLHRYELFEIATALLKYCAWDDILGPEGEQSDIRLFCERCGELIVNEASKERLARQDQTAPGSRFGFWYCDNCKKPGSLCVFCERPVTRLAMGVLECGHEGHFECFREWFLDEAMSTCPAGCPSTLNI</sequence>
<feature type="region of interest" description="Disordered" evidence="12">
    <location>
        <begin position="749"/>
        <end position="775"/>
    </location>
</feature>
<feature type="region of interest" description="Disordered" evidence="12">
    <location>
        <begin position="62"/>
        <end position="86"/>
    </location>
</feature>
<feature type="compositionally biased region" description="Acidic residues" evidence="12">
    <location>
        <begin position="1070"/>
        <end position="1082"/>
    </location>
</feature>
<dbReference type="PROSITE" id="PS50082">
    <property type="entry name" value="WD_REPEATS_2"/>
    <property type="match status" value="2"/>
</dbReference>
<dbReference type="SMART" id="SM00320">
    <property type="entry name" value="WD40"/>
    <property type="match status" value="2"/>
</dbReference>
<feature type="region of interest" description="Disordered" evidence="12">
    <location>
        <begin position="988"/>
        <end position="1093"/>
    </location>
</feature>
<dbReference type="EMBL" id="BTGD01000016">
    <property type="protein sequence ID" value="GMM57894.1"/>
    <property type="molecule type" value="Genomic_DNA"/>
</dbReference>
<organism evidence="14 15">
    <name type="scientific">Maudiozyma humilis</name>
    <name type="common">Sour dough yeast</name>
    <name type="synonym">Kazachstania humilis</name>
    <dbReference type="NCBI Taxonomy" id="51915"/>
    <lineage>
        <taxon>Eukaryota</taxon>
        <taxon>Fungi</taxon>
        <taxon>Dikarya</taxon>
        <taxon>Ascomycota</taxon>
        <taxon>Saccharomycotina</taxon>
        <taxon>Saccharomycetes</taxon>
        <taxon>Saccharomycetales</taxon>
        <taxon>Saccharomycetaceae</taxon>
        <taxon>Maudiozyma</taxon>
    </lineage>
</organism>
<protein>
    <recommendedName>
        <fullName evidence="3">Restriction of telomere capping protein 1</fullName>
    </recommendedName>
</protein>
<dbReference type="Gene3D" id="2.130.10.10">
    <property type="entry name" value="YVTN repeat-like/Quinoprotein amine dehydrogenase"/>
    <property type="match status" value="2"/>
</dbReference>
<accession>A0AAV5S1Z2</accession>
<dbReference type="PANTHER" id="PTHR46200:SF1">
    <property type="entry name" value="GATOR COMPLEX PROTEIN WDR24"/>
    <property type="match status" value="1"/>
</dbReference>
<feature type="compositionally biased region" description="Basic and acidic residues" evidence="12">
    <location>
        <begin position="797"/>
        <end position="806"/>
    </location>
</feature>
<dbReference type="InterPro" id="IPR001680">
    <property type="entry name" value="WD40_rpt"/>
</dbReference>
<evidence type="ECO:0000256" key="4">
    <source>
        <dbReference type="ARBA" id="ARBA00022554"/>
    </source>
</evidence>
<dbReference type="InterPro" id="IPR019775">
    <property type="entry name" value="WD40_repeat_CS"/>
</dbReference>
<feature type="region of interest" description="Disordered" evidence="12">
    <location>
        <begin position="103"/>
        <end position="132"/>
    </location>
</feature>
<feature type="region of interest" description="Disordered" evidence="12">
    <location>
        <begin position="1"/>
        <end position="46"/>
    </location>
</feature>
<gene>
    <name evidence="14" type="ORF">DAKH74_045100</name>
</gene>
<dbReference type="PROSITE" id="PS00678">
    <property type="entry name" value="WD_REPEATS_1"/>
    <property type="match status" value="1"/>
</dbReference>
<evidence type="ECO:0000313" key="14">
    <source>
        <dbReference type="EMBL" id="GMM57894.1"/>
    </source>
</evidence>
<feature type="compositionally biased region" description="Polar residues" evidence="12">
    <location>
        <begin position="819"/>
        <end position="857"/>
    </location>
</feature>
<feature type="repeat" description="WD" evidence="11">
    <location>
        <begin position="265"/>
        <end position="307"/>
    </location>
</feature>
<dbReference type="GO" id="GO:0005829">
    <property type="term" value="C:cytosol"/>
    <property type="evidence" value="ECO:0007669"/>
    <property type="project" value="TreeGrafter"/>
</dbReference>
<proteinExistence type="inferred from homology"/>
<dbReference type="GO" id="GO:0061700">
    <property type="term" value="C:GATOR2 complex"/>
    <property type="evidence" value="ECO:0007669"/>
    <property type="project" value="TreeGrafter"/>
</dbReference>
<dbReference type="Pfam" id="PF17120">
    <property type="entry name" value="zf-RING_16"/>
    <property type="match status" value="1"/>
</dbReference>
<dbReference type="GO" id="GO:1904263">
    <property type="term" value="P:positive regulation of TORC1 signaling"/>
    <property type="evidence" value="ECO:0007669"/>
    <property type="project" value="TreeGrafter"/>
</dbReference>
<dbReference type="GO" id="GO:0005774">
    <property type="term" value="C:vacuolar membrane"/>
    <property type="evidence" value="ECO:0007669"/>
    <property type="project" value="TreeGrafter"/>
</dbReference>
<evidence type="ECO:0000256" key="11">
    <source>
        <dbReference type="PROSITE-ProRule" id="PRU00221"/>
    </source>
</evidence>
<keyword evidence="6" id="KW-0479">Metal-binding</keyword>
<keyword evidence="4" id="KW-0926">Vacuole</keyword>
<dbReference type="PROSITE" id="PS50294">
    <property type="entry name" value="WD_REPEATS_REGION"/>
    <property type="match status" value="1"/>
</dbReference>
<keyword evidence="15" id="KW-1185">Reference proteome</keyword>
<dbReference type="GO" id="GO:0016239">
    <property type="term" value="P:positive regulation of macroautophagy"/>
    <property type="evidence" value="ECO:0007669"/>
    <property type="project" value="TreeGrafter"/>
</dbReference>
<keyword evidence="5 11" id="KW-0853">WD repeat</keyword>
<dbReference type="InterPro" id="IPR001841">
    <property type="entry name" value="Znf_RING"/>
</dbReference>
<feature type="region of interest" description="Disordered" evidence="12">
    <location>
        <begin position="793"/>
        <end position="876"/>
    </location>
</feature>
<evidence type="ECO:0000256" key="5">
    <source>
        <dbReference type="ARBA" id="ARBA00022574"/>
    </source>
</evidence>
<feature type="compositionally biased region" description="Basic and acidic residues" evidence="12">
    <location>
        <begin position="1015"/>
        <end position="1031"/>
    </location>
</feature>
<name>A0AAV5S1Z2_MAUHU</name>
<feature type="repeat" description="WD" evidence="11">
    <location>
        <begin position="399"/>
        <end position="440"/>
    </location>
</feature>
<dbReference type="SUPFAM" id="SSF50978">
    <property type="entry name" value="WD40 repeat-like"/>
    <property type="match status" value="1"/>
</dbReference>
<feature type="compositionally biased region" description="Low complexity" evidence="12">
    <location>
        <begin position="808"/>
        <end position="818"/>
    </location>
</feature>
<dbReference type="PANTHER" id="PTHR46200">
    <property type="entry name" value="GATOR COMPLEX PROTEIN WDR24"/>
    <property type="match status" value="1"/>
</dbReference>
<evidence type="ECO:0000256" key="6">
    <source>
        <dbReference type="ARBA" id="ARBA00022723"/>
    </source>
</evidence>
<dbReference type="GO" id="GO:0008270">
    <property type="term" value="F:zinc ion binding"/>
    <property type="evidence" value="ECO:0007669"/>
    <property type="project" value="UniProtKB-KW"/>
</dbReference>
<dbReference type="InterPro" id="IPR037590">
    <property type="entry name" value="WDR24"/>
</dbReference>
<reference evidence="14 15" key="1">
    <citation type="journal article" date="2023" name="Elife">
        <title>Identification of key yeast species and microbe-microbe interactions impacting larval growth of Drosophila in the wild.</title>
        <authorList>
            <person name="Mure A."/>
            <person name="Sugiura Y."/>
            <person name="Maeda R."/>
            <person name="Honda K."/>
            <person name="Sakurai N."/>
            <person name="Takahashi Y."/>
            <person name="Watada M."/>
            <person name="Katoh T."/>
            <person name="Gotoh A."/>
            <person name="Gotoh Y."/>
            <person name="Taniguchi I."/>
            <person name="Nakamura K."/>
            <person name="Hayashi T."/>
            <person name="Katayama T."/>
            <person name="Uemura T."/>
            <person name="Hattori Y."/>
        </authorList>
    </citation>
    <scope>NUCLEOTIDE SEQUENCE [LARGE SCALE GENOMIC DNA]</scope>
    <source>
        <strain evidence="14 15">KH-74</strain>
    </source>
</reference>
<evidence type="ECO:0000256" key="2">
    <source>
        <dbReference type="ARBA" id="ARBA00008863"/>
    </source>
</evidence>
<evidence type="ECO:0000259" key="13">
    <source>
        <dbReference type="PROSITE" id="PS50089"/>
    </source>
</evidence>